<keyword evidence="4" id="KW-0677">Repeat</keyword>
<evidence type="ECO:0000256" key="1">
    <source>
        <dbReference type="ARBA" id="ARBA00006049"/>
    </source>
</evidence>
<dbReference type="GO" id="GO:0008048">
    <property type="term" value="F:calcium sensitive guanylate cyclase activator activity"/>
    <property type="evidence" value="ECO:0007669"/>
    <property type="project" value="TreeGrafter"/>
</dbReference>
<feature type="compositionally biased region" description="Basic and acidic residues" evidence="7">
    <location>
        <begin position="128"/>
        <end position="146"/>
    </location>
</feature>
<dbReference type="PROSITE" id="PS50222">
    <property type="entry name" value="EF_HAND_2"/>
    <property type="match status" value="3"/>
</dbReference>
<dbReference type="SUPFAM" id="SSF56672">
    <property type="entry name" value="DNA/RNA polymerases"/>
    <property type="match status" value="1"/>
</dbReference>
<feature type="compositionally biased region" description="Acidic residues" evidence="7">
    <location>
        <begin position="109"/>
        <end position="124"/>
    </location>
</feature>
<dbReference type="InterPro" id="IPR043502">
    <property type="entry name" value="DNA/RNA_pol_sf"/>
</dbReference>
<dbReference type="SMART" id="SM00054">
    <property type="entry name" value="EFh"/>
    <property type="match status" value="3"/>
</dbReference>
<evidence type="ECO:0000256" key="4">
    <source>
        <dbReference type="ARBA" id="ARBA00022737"/>
    </source>
</evidence>
<dbReference type="PANTHER" id="PTHR23055">
    <property type="entry name" value="CALCIUM BINDING PROTEINS"/>
    <property type="match status" value="1"/>
</dbReference>
<dbReference type="AlphaFoldDB" id="A0A6J8AN09"/>
<dbReference type="InterPro" id="IPR028846">
    <property type="entry name" value="Recoverin"/>
</dbReference>
<sequence>MPDVDSTLRTIAQWKYIIKSDLTSAFYQIPLAKDSMKYCGVATPYRGVRVYTRCAMGMPGSETALDELMCRIVGDFLQKGFVAKLADDLFCGILNTINVHRNPRYSQNEYDEESDCDDHDEDSLPDNSLERDITDSKTSNEQDNKRLLQMGKKNSKLKPEEVSDLKKKTYFSEEEIQQWYKGFMKDCPDGKLTLDGFTKIYKQFFPFGDPSKFATFVFNVFDENKDGFIEFGEFLQALSVTSRGSVQEKLQWAFKLYDLDSDGYITRVELLDIVDAIYKMVGNMVKLPEEENTPEKRVNKIFDIMDKNKDDKLSFEEFIEGSKKDPTIIQALTLYDTQNSSS</sequence>
<dbReference type="InterPro" id="IPR018247">
    <property type="entry name" value="EF_Hand_1_Ca_BS"/>
</dbReference>
<keyword evidence="5" id="KW-0106">Calcium</keyword>
<comment type="similarity">
    <text evidence="1">Belongs to the recoverin family.</text>
</comment>
<dbReference type="PRINTS" id="PR00450">
    <property type="entry name" value="RECOVERIN"/>
</dbReference>
<evidence type="ECO:0000256" key="6">
    <source>
        <dbReference type="ARBA" id="ARBA00023288"/>
    </source>
</evidence>
<evidence type="ECO:0000313" key="10">
    <source>
        <dbReference type="Proteomes" id="UP000507470"/>
    </source>
</evidence>
<dbReference type="FunFam" id="1.10.238.10:FF:000009">
    <property type="entry name" value="Visinin-like protein 1"/>
    <property type="match status" value="1"/>
</dbReference>
<dbReference type="PANTHER" id="PTHR23055:SF198">
    <property type="entry name" value="NEURONAL CALCIUM SENSOR 1"/>
    <property type="match status" value="1"/>
</dbReference>
<dbReference type="EMBL" id="CACVKT020001743">
    <property type="protein sequence ID" value="CAC5371028.1"/>
    <property type="molecule type" value="Genomic_DNA"/>
</dbReference>
<protein>
    <submittedName>
        <fullName evidence="9">NCS1</fullName>
    </submittedName>
</protein>
<evidence type="ECO:0000313" key="9">
    <source>
        <dbReference type="EMBL" id="CAC5371028.1"/>
    </source>
</evidence>
<dbReference type="Gene3D" id="3.30.70.270">
    <property type="match status" value="1"/>
</dbReference>
<dbReference type="Pfam" id="PF13202">
    <property type="entry name" value="EF-hand_5"/>
    <property type="match status" value="1"/>
</dbReference>
<dbReference type="InterPro" id="IPR043128">
    <property type="entry name" value="Rev_trsase/Diguanyl_cyclase"/>
</dbReference>
<keyword evidence="2" id="KW-0519">Myristate</keyword>
<evidence type="ECO:0000256" key="3">
    <source>
        <dbReference type="ARBA" id="ARBA00022723"/>
    </source>
</evidence>
<name>A0A6J8AN09_MYTCO</name>
<accession>A0A6J8AN09</accession>
<dbReference type="GO" id="GO:0005509">
    <property type="term" value="F:calcium ion binding"/>
    <property type="evidence" value="ECO:0007669"/>
    <property type="project" value="InterPro"/>
</dbReference>
<feature type="region of interest" description="Disordered" evidence="7">
    <location>
        <begin position="108"/>
        <end position="160"/>
    </location>
</feature>
<evidence type="ECO:0000256" key="2">
    <source>
        <dbReference type="ARBA" id="ARBA00022707"/>
    </source>
</evidence>
<dbReference type="InterPro" id="IPR002048">
    <property type="entry name" value="EF_hand_dom"/>
</dbReference>
<dbReference type="SUPFAM" id="SSF47473">
    <property type="entry name" value="EF-hand"/>
    <property type="match status" value="1"/>
</dbReference>
<evidence type="ECO:0000256" key="5">
    <source>
        <dbReference type="ARBA" id="ARBA00022837"/>
    </source>
</evidence>
<feature type="domain" description="EF-hand" evidence="8">
    <location>
        <begin position="209"/>
        <end position="244"/>
    </location>
</feature>
<keyword evidence="10" id="KW-1185">Reference proteome</keyword>
<dbReference type="Proteomes" id="UP000507470">
    <property type="component" value="Unassembled WGS sequence"/>
</dbReference>
<evidence type="ECO:0000259" key="8">
    <source>
        <dbReference type="PROSITE" id="PS50222"/>
    </source>
</evidence>
<proteinExistence type="inferred from homology"/>
<dbReference type="CDD" id="cd00051">
    <property type="entry name" value="EFh"/>
    <property type="match status" value="2"/>
</dbReference>
<dbReference type="Pfam" id="PF13499">
    <property type="entry name" value="EF-hand_7"/>
    <property type="match status" value="1"/>
</dbReference>
<keyword evidence="3" id="KW-0479">Metal-binding</keyword>
<dbReference type="OrthoDB" id="191686at2759"/>
<organism evidence="9 10">
    <name type="scientific">Mytilus coruscus</name>
    <name type="common">Sea mussel</name>
    <dbReference type="NCBI Taxonomy" id="42192"/>
    <lineage>
        <taxon>Eukaryota</taxon>
        <taxon>Metazoa</taxon>
        <taxon>Spiralia</taxon>
        <taxon>Lophotrochozoa</taxon>
        <taxon>Mollusca</taxon>
        <taxon>Bivalvia</taxon>
        <taxon>Autobranchia</taxon>
        <taxon>Pteriomorphia</taxon>
        <taxon>Mytilida</taxon>
        <taxon>Mytiloidea</taxon>
        <taxon>Mytilidae</taxon>
        <taxon>Mytilinae</taxon>
        <taxon>Mytilus</taxon>
    </lineage>
</organism>
<dbReference type="PROSITE" id="PS00018">
    <property type="entry name" value="EF_HAND_1"/>
    <property type="match status" value="3"/>
</dbReference>
<evidence type="ECO:0000256" key="7">
    <source>
        <dbReference type="SAM" id="MobiDB-lite"/>
    </source>
</evidence>
<reference evidence="9 10" key="1">
    <citation type="submission" date="2020-06" db="EMBL/GenBank/DDBJ databases">
        <authorList>
            <person name="Li R."/>
            <person name="Bekaert M."/>
        </authorList>
    </citation>
    <scope>NUCLEOTIDE SEQUENCE [LARGE SCALE GENOMIC DNA]</scope>
    <source>
        <strain evidence="10">wild</strain>
    </source>
</reference>
<feature type="domain" description="EF-hand" evidence="8">
    <location>
        <begin position="293"/>
        <end position="328"/>
    </location>
</feature>
<dbReference type="InterPro" id="IPR011992">
    <property type="entry name" value="EF-hand-dom_pair"/>
</dbReference>
<dbReference type="Gene3D" id="1.10.238.10">
    <property type="entry name" value="EF-hand"/>
    <property type="match status" value="1"/>
</dbReference>
<gene>
    <name evidence="9" type="ORF">MCOR_9640</name>
</gene>
<keyword evidence="6" id="KW-0449">Lipoprotein</keyword>
<dbReference type="Gene3D" id="3.10.10.10">
    <property type="entry name" value="HIV Type 1 Reverse Transcriptase, subunit A, domain 1"/>
    <property type="match status" value="1"/>
</dbReference>
<feature type="domain" description="EF-hand" evidence="8">
    <location>
        <begin position="245"/>
        <end position="280"/>
    </location>
</feature>